<name>A0A6G0ZE02_APHCR</name>
<dbReference type="GO" id="GO:0005248">
    <property type="term" value="F:voltage-gated sodium channel activity"/>
    <property type="evidence" value="ECO:0007669"/>
    <property type="project" value="TreeGrafter"/>
</dbReference>
<comment type="subcellular location">
    <subcellularLocation>
        <location evidence="1">Membrane</location>
        <topology evidence="1">Multi-pass membrane protein</topology>
    </subcellularLocation>
</comment>
<dbReference type="GO" id="GO:0001518">
    <property type="term" value="C:voltage-gated sodium channel complex"/>
    <property type="evidence" value="ECO:0007669"/>
    <property type="project" value="TreeGrafter"/>
</dbReference>
<keyword evidence="7" id="KW-0407">Ion channel</keyword>
<dbReference type="Proteomes" id="UP000478052">
    <property type="component" value="Unassembled WGS sequence"/>
</dbReference>
<dbReference type="SUPFAM" id="SSF81324">
    <property type="entry name" value="Voltage-gated potassium channels"/>
    <property type="match status" value="1"/>
</dbReference>
<keyword evidence="8" id="KW-1185">Reference proteome</keyword>
<accession>A0A6G0ZE02</accession>
<evidence type="ECO:0000313" key="7">
    <source>
        <dbReference type="EMBL" id="KAF0768671.1"/>
    </source>
</evidence>
<feature type="transmembrane region" description="Helical" evidence="5">
    <location>
        <begin position="343"/>
        <end position="360"/>
    </location>
</feature>
<dbReference type="InterPro" id="IPR027359">
    <property type="entry name" value="Volt_channel_dom_sf"/>
</dbReference>
<dbReference type="InterPro" id="IPR005821">
    <property type="entry name" value="Ion_trans_dom"/>
</dbReference>
<keyword evidence="7" id="KW-0813">Transport</keyword>
<dbReference type="Pfam" id="PF00520">
    <property type="entry name" value="Ion_trans"/>
    <property type="match status" value="1"/>
</dbReference>
<comment type="caution">
    <text evidence="7">The sequence shown here is derived from an EMBL/GenBank/DDBJ whole genome shotgun (WGS) entry which is preliminary data.</text>
</comment>
<dbReference type="FunFam" id="1.20.120.350:FF:000053">
    <property type="entry name" value="Sodium channel protein"/>
    <property type="match status" value="1"/>
</dbReference>
<feature type="transmembrane region" description="Helical" evidence="5">
    <location>
        <begin position="211"/>
        <end position="233"/>
    </location>
</feature>
<sequence>MSKVKLIEYMSFCGYKLLRLSKINIIIKKTKLKKINDILWPLVIVAIGESSILLSRLVTMMNLIEGEIKLRSYMICARVSLAHSNRYSAHIQCIKYQLIIPVLKIFSATSTNPLLFYLFFICNAFYFNPLCFFVYHFSWFIHCPLSLNSRNLKSSLIQHSTVSLSSHRNNIDFDINNGTNSERSDEYIDFTMIITSRNNASISNFGVDTPIFEWFILVLIFASSVTLCFEDIYLDENQTLKTALYWTNFTFCVIFTIELMLKWIALGVYKYFKSFWTALDFIIAMIVKLIEINQMSIFSLLIDENENLKVLRSLRTLRALRPLRAISRWQGMRVSTSKSKNTFTLKLVFFFVFVSVYSITSRNNAPISKYGGVFRCKSEYPWCIIKFSKKSRKTKKMTEKREFLRKICFPTN</sequence>
<dbReference type="AlphaFoldDB" id="A0A6G0ZE02"/>
<dbReference type="OrthoDB" id="2984333at2759"/>
<proteinExistence type="predicted"/>
<feature type="domain" description="Ion transport" evidence="6">
    <location>
        <begin position="210"/>
        <end position="361"/>
    </location>
</feature>
<evidence type="ECO:0000256" key="1">
    <source>
        <dbReference type="ARBA" id="ARBA00004141"/>
    </source>
</evidence>
<feature type="transmembrane region" description="Helical" evidence="5">
    <location>
        <begin position="245"/>
        <end position="265"/>
    </location>
</feature>
<dbReference type="GO" id="GO:0086010">
    <property type="term" value="P:membrane depolarization during action potential"/>
    <property type="evidence" value="ECO:0007669"/>
    <property type="project" value="TreeGrafter"/>
</dbReference>
<dbReference type="PANTHER" id="PTHR10037">
    <property type="entry name" value="VOLTAGE-GATED CATION CHANNEL CALCIUM AND SODIUM"/>
    <property type="match status" value="1"/>
</dbReference>
<keyword evidence="7" id="KW-0406">Ion transport</keyword>
<dbReference type="EMBL" id="VUJU01000723">
    <property type="protein sequence ID" value="KAF0768671.1"/>
    <property type="molecule type" value="Genomic_DNA"/>
</dbReference>
<dbReference type="InterPro" id="IPR043203">
    <property type="entry name" value="VGCC_Ca_Na"/>
</dbReference>
<evidence type="ECO:0000256" key="5">
    <source>
        <dbReference type="SAM" id="Phobius"/>
    </source>
</evidence>
<dbReference type="Gene3D" id="1.20.120.350">
    <property type="entry name" value="Voltage-gated potassium channels. Chain C"/>
    <property type="match status" value="1"/>
</dbReference>
<feature type="transmembrane region" description="Helical" evidence="5">
    <location>
        <begin position="114"/>
        <end position="137"/>
    </location>
</feature>
<keyword evidence="4 5" id="KW-0472">Membrane</keyword>
<evidence type="ECO:0000259" key="6">
    <source>
        <dbReference type="Pfam" id="PF00520"/>
    </source>
</evidence>
<evidence type="ECO:0000256" key="3">
    <source>
        <dbReference type="ARBA" id="ARBA00022989"/>
    </source>
</evidence>
<evidence type="ECO:0000256" key="2">
    <source>
        <dbReference type="ARBA" id="ARBA00022692"/>
    </source>
</evidence>
<evidence type="ECO:0000256" key="4">
    <source>
        <dbReference type="ARBA" id="ARBA00023136"/>
    </source>
</evidence>
<keyword evidence="2 5" id="KW-0812">Transmembrane</keyword>
<keyword evidence="3 5" id="KW-1133">Transmembrane helix</keyword>
<evidence type="ECO:0000313" key="8">
    <source>
        <dbReference type="Proteomes" id="UP000478052"/>
    </source>
</evidence>
<feature type="transmembrane region" description="Helical" evidence="5">
    <location>
        <begin position="38"/>
        <end position="64"/>
    </location>
</feature>
<dbReference type="GO" id="GO:0019228">
    <property type="term" value="P:neuronal action potential"/>
    <property type="evidence" value="ECO:0007669"/>
    <property type="project" value="TreeGrafter"/>
</dbReference>
<protein>
    <submittedName>
        <fullName evidence="7">Sodium channel protein 60E-like isoform X1</fullName>
    </submittedName>
</protein>
<gene>
    <name evidence="7" type="ORF">FWK35_00007791</name>
</gene>
<organism evidence="7 8">
    <name type="scientific">Aphis craccivora</name>
    <name type="common">Cowpea aphid</name>
    <dbReference type="NCBI Taxonomy" id="307492"/>
    <lineage>
        <taxon>Eukaryota</taxon>
        <taxon>Metazoa</taxon>
        <taxon>Ecdysozoa</taxon>
        <taxon>Arthropoda</taxon>
        <taxon>Hexapoda</taxon>
        <taxon>Insecta</taxon>
        <taxon>Pterygota</taxon>
        <taxon>Neoptera</taxon>
        <taxon>Paraneoptera</taxon>
        <taxon>Hemiptera</taxon>
        <taxon>Sternorrhyncha</taxon>
        <taxon>Aphidomorpha</taxon>
        <taxon>Aphidoidea</taxon>
        <taxon>Aphididae</taxon>
        <taxon>Aphidini</taxon>
        <taxon>Aphis</taxon>
        <taxon>Aphis</taxon>
    </lineage>
</organism>
<reference evidence="7 8" key="1">
    <citation type="submission" date="2019-08" db="EMBL/GenBank/DDBJ databases">
        <title>Whole genome of Aphis craccivora.</title>
        <authorList>
            <person name="Voronova N.V."/>
            <person name="Shulinski R.S."/>
            <person name="Bandarenka Y.V."/>
            <person name="Zhorov D.G."/>
            <person name="Warner D."/>
        </authorList>
    </citation>
    <scope>NUCLEOTIDE SEQUENCE [LARGE SCALE GENOMIC DNA]</scope>
    <source>
        <strain evidence="7">180601</strain>
        <tissue evidence="7">Whole Body</tissue>
    </source>
</reference>
<dbReference type="PANTHER" id="PTHR10037:SF62">
    <property type="entry name" value="SODIUM CHANNEL PROTEIN 60E"/>
    <property type="match status" value="1"/>
</dbReference>